<dbReference type="Gene3D" id="3.40.50.10540">
    <property type="entry name" value="Crotonobetainyl-coa:carnitine coa-transferase, domain 1"/>
    <property type="match status" value="1"/>
</dbReference>
<dbReference type="InterPro" id="IPR003673">
    <property type="entry name" value="CoA-Trfase_fam_III"/>
</dbReference>
<organism evidence="2">
    <name type="scientific">marine metagenome</name>
    <dbReference type="NCBI Taxonomy" id="408172"/>
    <lineage>
        <taxon>unclassified sequences</taxon>
        <taxon>metagenomes</taxon>
        <taxon>ecological metagenomes</taxon>
    </lineage>
</organism>
<dbReference type="InterPro" id="IPR023606">
    <property type="entry name" value="CoA-Trfase_III_dom_1_sf"/>
</dbReference>
<proteinExistence type="predicted"/>
<dbReference type="GO" id="GO:0008410">
    <property type="term" value="F:CoA-transferase activity"/>
    <property type="evidence" value="ECO:0007669"/>
    <property type="project" value="TreeGrafter"/>
</dbReference>
<protein>
    <recommendedName>
        <fullName evidence="3">Carnitine dehydratase</fullName>
    </recommendedName>
</protein>
<evidence type="ECO:0000256" key="1">
    <source>
        <dbReference type="ARBA" id="ARBA00022679"/>
    </source>
</evidence>
<dbReference type="Pfam" id="PF02515">
    <property type="entry name" value="CoA_transf_3"/>
    <property type="match status" value="1"/>
</dbReference>
<dbReference type="Gene3D" id="3.30.1540.10">
    <property type="entry name" value="formyl-coa transferase, domain 3"/>
    <property type="match status" value="1"/>
</dbReference>
<dbReference type="SUPFAM" id="SSF89796">
    <property type="entry name" value="CoA-transferase family III (CaiB/BaiF)"/>
    <property type="match status" value="1"/>
</dbReference>
<gene>
    <name evidence="2" type="ORF">METZ01_LOCUS276811</name>
</gene>
<feature type="non-terminal residue" evidence="2">
    <location>
        <position position="358"/>
    </location>
</feature>
<accession>A0A382KLZ6</accession>
<name>A0A382KLZ6_9ZZZZ</name>
<dbReference type="PANTHER" id="PTHR48207:SF3">
    <property type="entry name" value="SUCCINATE--HYDROXYMETHYLGLUTARATE COA-TRANSFERASE"/>
    <property type="match status" value="1"/>
</dbReference>
<dbReference type="InterPro" id="IPR044855">
    <property type="entry name" value="CoA-Trfase_III_dom3_sf"/>
</dbReference>
<dbReference type="EMBL" id="UINC01080738">
    <property type="protein sequence ID" value="SVC23957.1"/>
    <property type="molecule type" value="Genomic_DNA"/>
</dbReference>
<dbReference type="PANTHER" id="PTHR48207">
    <property type="entry name" value="SUCCINATE--HYDROXYMETHYLGLUTARATE COA-TRANSFERASE"/>
    <property type="match status" value="1"/>
</dbReference>
<sequence>MRPLDGVRVLDLATFIAAPFAATILAEFGAEVIKVEQPIGGDPMRQFGTATEIQDSSLAWLSEARNKHSITLNLKTPEGVDLLKRMVEQTDVICENFRPGTLEKWGLGYDVLCAINPKLILMRISGYGQGGPYRDRPGFARIAHAVGGLTYLAGMPGEAPVTPGSTSLADYISGLFGAIGVLMSLRTVERTGQGQEIDIALFETIFRVLDELAPAYARHGTVREREGRGTRNVCPHGHFPTKKKGWVAIACTSDKIWHRMAINVLNRPDLADSHPTTAARVQDRPLIEGAVSGFTTAHTAEEVVSICSRGDVPCGRINSIADIFADPQFDARGTLRRIQHAVLGEIVIPDVLPRLSAS</sequence>
<dbReference type="AlphaFoldDB" id="A0A382KLZ6"/>
<reference evidence="2" key="1">
    <citation type="submission" date="2018-05" db="EMBL/GenBank/DDBJ databases">
        <authorList>
            <person name="Lanie J.A."/>
            <person name="Ng W.-L."/>
            <person name="Kazmierczak K.M."/>
            <person name="Andrzejewski T.M."/>
            <person name="Davidsen T.M."/>
            <person name="Wayne K.J."/>
            <person name="Tettelin H."/>
            <person name="Glass J.I."/>
            <person name="Rusch D."/>
            <person name="Podicherti R."/>
            <person name="Tsui H.-C.T."/>
            <person name="Winkler M.E."/>
        </authorList>
    </citation>
    <scope>NUCLEOTIDE SEQUENCE</scope>
</reference>
<keyword evidence="1" id="KW-0808">Transferase</keyword>
<evidence type="ECO:0000313" key="2">
    <source>
        <dbReference type="EMBL" id="SVC23957.1"/>
    </source>
</evidence>
<dbReference type="InterPro" id="IPR050483">
    <property type="entry name" value="CoA-transferase_III_domain"/>
</dbReference>
<evidence type="ECO:0008006" key="3">
    <source>
        <dbReference type="Google" id="ProtNLM"/>
    </source>
</evidence>